<dbReference type="GO" id="GO:0015031">
    <property type="term" value="P:protein transport"/>
    <property type="evidence" value="ECO:0007669"/>
    <property type="project" value="UniProtKB-KW"/>
</dbReference>
<reference evidence="9" key="2">
    <citation type="submission" date="2020-08" db="EMBL/GenBank/DDBJ databases">
        <title>Plant Genome Project.</title>
        <authorList>
            <person name="Zhang R.-G."/>
        </authorList>
    </citation>
    <scope>NUCLEOTIDE SEQUENCE</scope>
    <source>
        <strain evidence="9">Huo1</strain>
        <tissue evidence="9">Leaf</tissue>
    </source>
</reference>
<name>A0A8X8XW48_SALSN</name>
<organism evidence="9">
    <name type="scientific">Salvia splendens</name>
    <name type="common">Scarlet sage</name>
    <dbReference type="NCBI Taxonomy" id="180675"/>
    <lineage>
        <taxon>Eukaryota</taxon>
        <taxon>Viridiplantae</taxon>
        <taxon>Streptophyta</taxon>
        <taxon>Embryophyta</taxon>
        <taxon>Tracheophyta</taxon>
        <taxon>Spermatophyta</taxon>
        <taxon>Magnoliopsida</taxon>
        <taxon>eudicotyledons</taxon>
        <taxon>Gunneridae</taxon>
        <taxon>Pentapetalae</taxon>
        <taxon>asterids</taxon>
        <taxon>lamiids</taxon>
        <taxon>Lamiales</taxon>
        <taxon>Lamiaceae</taxon>
        <taxon>Nepetoideae</taxon>
        <taxon>Mentheae</taxon>
        <taxon>Salviinae</taxon>
        <taxon>Salvia</taxon>
        <taxon>Salvia subgen. Calosphace</taxon>
        <taxon>core Calosphace</taxon>
    </lineage>
</organism>
<dbReference type="PANTHER" id="PTHR13222:SF1">
    <property type="entry name" value="RB1-INDUCIBLE COILED-COIL PROTEIN 1"/>
    <property type="match status" value="1"/>
</dbReference>
<proteinExistence type="predicted"/>
<dbReference type="CDD" id="cd17039">
    <property type="entry name" value="Ubl_ubiquitin_like"/>
    <property type="match status" value="1"/>
</dbReference>
<accession>A0A8X8XW48</accession>
<dbReference type="GO" id="GO:1990316">
    <property type="term" value="C:Atg1/ULK1 kinase complex"/>
    <property type="evidence" value="ECO:0007669"/>
    <property type="project" value="TreeGrafter"/>
</dbReference>
<keyword evidence="3" id="KW-0072">Autophagy</keyword>
<dbReference type="GO" id="GO:0000422">
    <property type="term" value="P:autophagy of mitochondrion"/>
    <property type="evidence" value="ECO:0007669"/>
    <property type="project" value="TreeGrafter"/>
</dbReference>
<comment type="caution">
    <text evidence="9">The sequence shown here is derived from an EMBL/GenBank/DDBJ whole genome shotgun (WGS) entry which is preliminary data.</text>
</comment>
<evidence type="ECO:0000256" key="5">
    <source>
        <dbReference type="SAM" id="Coils"/>
    </source>
</evidence>
<feature type="compositionally biased region" description="Basic and acidic residues" evidence="6">
    <location>
        <begin position="1157"/>
        <end position="1166"/>
    </location>
</feature>
<evidence type="ECO:0000256" key="3">
    <source>
        <dbReference type="ARBA" id="ARBA00023006"/>
    </source>
</evidence>
<evidence type="ECO:0000256" key="1">
    <source>
        <dbReference type="ARBA" id="ARBA00022448"/>
    </source>
</evidence>
<dbReference type="GO" id="GO:0019901">
    <property type="term" value="F:protein kinase binding"/>
    <property type="evidence" value="ECO:0007669"/>
    <property type="project" value="TreeGrafter"/>
</dbReference>
<dbReference type="InterPro" id="IPR040040">
    <property type="entry name" value="ATG11"/>
</dbReference>
<dbReference type="Pfam" id="PF04108">
    <property type="entry name" value="ATG17_like"/>
    <property type="match status" value="1"/>
</dbReference>
<protein>
    <recommendedName>
        <fullName evidence="11">Autophagy-related protein 11</fullName>
    </recommendedName>
</protein>
<dbReference type="GO" id="GO:0000045">
    <property type="term" value="P:autophagosome assembly"/>
    <property type="evidence" value="ECO:0007669"/>
    <property type="project" value="InterPro"/>
</dbReference>
<feature type="region of interest" description="Disordered" evidence="6">
    <location>
        <begin position="732"/>
        <end position="756"/>
    </location>
</feature>
<feature type="region of interest" description="Disordered" evidence="6">
    <location>
        <begin position="1144"/>
        <end position="1166"/>
    </location>
</feature>
<dbReference type="SUPFAM" id="SSF54236">
    <property type="entry name" value="Ubiquitin-like"/>
    <property type="match status" value="1"/>
</dbReference>
<dbReference type="EMBL" id="PNBA02000006">
    <property type="protein sequence ID" value="KAG6421208.1"/>
    <property type="molecule type" value="Genomic_DNA"/>
</dbReference>
<dbReference type="Proteomes" id="UP000298416">
    <property type="component" value="Unassembled WGS sequence"/>
</dbReference>
<dbReference type="Gene3D" id="3.10.20.90">
    <property type="entry name" value="Phosphatidylinositol 3-kinase Catalytic Subunit, Chain A, domain 1"/>
    <property type="match status" value="1"/>
</dbReference>
<dbReference type="InterPro" id="IPR045326">
    <property type="entry name" value="ATG17-like_dom"/>
</dbReference>
<sequence length="1287" mass="145549">MLLASLSRSCRLVAQVRVFKLWIKFGFFADGMLVGADWSFLQSSLILRVVVVDWFDLRMNSSVSEAVAQTGRLVVHVAENGQSYKIECDEYTLVEAVGSFLESACGIPFSDQLLLCRDSKLEPHRTLSAYKLPSDEREVFLFNKARMRSQSPYPEPVQVDIVDIPNPSLPSPSQNSLALDDASDPALKALPSYEMQFRYHFHRGHAIYSRTQARFEACERLLEEQKVQEKALEIARGNLDHFYKMINQNYMDFMKCYSQQHRVHTNLLATFVRDKEILGSVRVMPALQTANRKCLLDFVKEESLQKTWEDCSSLHKQLQNKVSEFKLEFGELRNNAEHLFSDKASFLIKDLESPIRDRQQIITEQKSIMQALSKDVNTVKNLVDDCLSCQMSSSMRPHDAVSALGPMYDRHDKSYLPRMQACEGAISSLLNFCRDKKNEMNIFVHNFMQKIAYIQHKIKDVRYKFSVFHEALKRQDDHFEQLKVVRGITPAYRACLAEVVRRKATMKIYMGMAGQLAEKLAMERNTEVRRREEFLRAHSTFIPRDILASMGLYDTPNPCDVNVAPFDSNLLDIDLVDLECYAPESLLGLFPKSEKHGTLKSSLPMCNDSYQADEAEQEMGYLEKYDYGEVLEESELVEIAGTSKMEVENAKLKAELASKLALICSMSMELDYESLDESKQDSLLKNVAIKTSEALNLKDQYEKHLQLMLKAKQKQCESYKKRILEFEQRLSDQHMRGEDEPNLTVSTTKTDDDKSEVSGVESVHMHRAMEEVLCASSISKSEILTEHEKSQEGLDDNMTDSSTMLNFQLDSSMLDLHRDKGHVCEKDKMTKPQSDAGTSITSSNMTVSMSQLITPDLDGKGNRGVLVELQNELAEKSCQLDDAEGKIQTLTDEISRLVEDLDASRKLLNESQAVTKDTLLLVLQMNCARLENCLHEAREEAQTHLCAIDSRASEYNALHTTVVNMCGLFARLRSCVSSVEVVAFADTLHALSQSLYSSSSEVDDASASEFCECIQTLATKVGLLSRQRAEFLERSTEAEAANKQLNKELEEKNELVNTLYLKHHWEKQANKDKICIGRLEVHEVAAFILNSSGHYEAVNRGCPYYFLSAECVALFTENVSQNQSYILGKVVHIEQWVVKPPLPADDSSDTVTSSESGGKELTLDRDSIPNPYGLPVGCEYYVVTAAMLPDSVVQHVRNIPLAQTTMGGCGFLRSEVEVLRVWVRTRGRGLQMEREELRLRDKEARLLIKGVDGSVAECGVSVVRRKEKMAAIVTVGMRVRALFCGYG</sequence>
<dbReference type="GO" id="GO:0034727">
    <property type="term" value="P:piecemeal microautophagy of the nucleus"/>
    <property type="evidence" value="ECO:0007669"/>
    <property type="project" value="TreeGrafter"/>
</dbReference>
<keyword evidence="10" id="KW-1185">Reference proteome</keyword>
<keyword evidence="2" id="KW-0653">Protein transport</keyword>
<evidence type="ECO:0008006" key="11">
    <source>
        <dbReference type="Google" id="ProtNLM"/>
    </source>
</evidence>
<evidence type="ECO:0000259" key="7">
    <source>
        <dbReference type="Pfam" id="PF04108"/>
    </source>
</evidence>
<dbReference type="GO" id="GO:0061709">
    <property type="term" value="P:reticulophagy"/>
    <property type="evidence" value="ECO:0007669"/>
    <property type="project" value="TreeGrafter"/>
</dbReference>
<feature type="domain" description="Autophagy protein ATG17-like" evidence="7">
    <location>
        <begin position="205"/>
        <end position="542"/>
    </location>
</feature>
<dbReference type="GO" id="GO:0060090">
    <property type="term" value="F:molecular adaptor activity"/>
    <property type="evidence" value="ECO:0007669"/>
    <property type="project" value="TreeGrafter"/>
</dbReference>
<feature type="coiled-coil region" evidence="5">
    <location>
        <begin position="1028"/>
        <end position="1062"/>
    </location>
</feature>
<reference evidence="9" key="1">
    <citation type="submission" date="2018-01" db="EMBL/GenBank/DDBJ databases">
        <authorList>
            <person name="Mao J.F."/>
        </authorList>
    </citation>
    <scope>NUCLEOTIDE SEQUENCE</scope>
    <source>
        <strain evidence="9">Huo1</strain>
        <tissue evidence="9">Leaf</tissue>
    </source>
</reference>
<dbReference type="InterPro" id="IPR029071">
    <property type="entry name" value="Ubiquitin-like_domsf"/>
</dbReference>
<dbReference type="GO" id="GO:0034517">
    <property type="term" value="P:ribophagy"/>
    <property type="evidence" value="ECO:0007669"/>
    <property type="project" value="TreeGrafter"/>
</dbReference>
<evidence type="ECO:0000256" key="4">
    <source>
        <dbReference type="ARBA" id="ARBA00023054"/>
    </source>
</evidence>
<gene>
    <name evidence="9" type="ORF">SASPL_117758</name>
</gene>
<evidence type="ECO:0000313" key="10">
    <source>
        <dbReference type="Proteomes" id="UP000298416"/>
    </source>
</evidence>
<evidence type="ECO:0000313" key="9">
    <source>
        <dbReference type="EMBL" id="KAG6421208.1"/>
    </source>
</evidence>
<feature type="domain" description="Autophagy-related protein 11 C-terminal" evidence="8">
    <location>
        <begin position="1033"/>
        <end position="1187"/>
    </location>
</feature>
<dbReference type="GO" id="GO:0034045">
    <property type="term" value="C:phagophore assembly site membrane"/>
    <property type="evidence" value="ECO:0007669"/>
    <property type="project" value="TreeGrafter"/>
</dbReference>
<evidence type="ECO:0000256" key="2">
    <source>
        <dbReference type="ARBA" id="ARBA00022927"/>
    </source>
</evidence>
<dbReference type="PANTHER" id="PTHR13222">
    <property type="entry name" value="RB1-INDUCIBLE COILED-COIL"/>
    <property type="match status" value="1"/>
</dbReference>
<keyword evidence="1" id="KW-0813">Transport</keyword>
<keyword evidence="4 5" id="KW-0175">Coiled coil</keyword>
<dbReference type="InterPro" id="IPR019460">
    <property type="entry name" value="Atg11_C"/>
</dbReference>
<evidence type="ECO:0000256" key="6">
    <source>
        <dbReference type="SAM" id="MobiDB-lite"/>
    </source>
</evidence>
<feature type="coiled-coil region" evidence="5">
    <location>
        <begin position="866"/>
        <end position="940"/>
    </location>
</feature>
<evidence type="ECO:0000259" key="8">
    <source>
        <dbReference type="Pfam" id="PF10377"/>
    </source>
</evidence>
<dbReference type="Pfam" id="PF10377">
    <property type="entry name" value="ATG11"/>
    <property type="match status" value="1"/>
</dbReference>